<protein>
    <submittedName>
        <fullName evidence="4">PDZ domain-containing protein</fullName>
    </submittedName>
</protein>
<dbReference type="GO" id="GO:0007165">
    <property type="term" value="P:signal transduction"/>
    <property type="evidence" value="ECO:0007669"/>
    <property type="project" value="TreeGrafter"/>
</dbReference>
<proteinExistence type="predicted"/>
<dbReference type="AlphaFoldDB" id="A0A0N5D4E6"/>
<dbReference type="OMA" id="QEMGQYS"/>
<dbReference type="Proteomes" id="UP000276776">
    <property type="component" value="Unassembled WGS sequence"/>
</dbReference>
<evidence type="ECO:0000259" key="1">
    <source>
        <dbReference type="PROSITE" id="PS50106"/>
    </source>
</evidence>
<dbReference type="EMBL" id="UYYF01004549">
    <property type="protein sequence ID" value="VDN05321.1"/>
    <property type="molecule type" value="Genomic_DNA"/>
</dbReference>
<evidence type="ECO:0000313" key="4">
    <source>
        <dbReference type="WBParaSite" id="TCLT_0000783601-mRNA-1"/>
    </source>
</evidence>
<dbReference type="InterPro" id="IPR036034">
    <property type="entry name" value="PDZ_sf"/>
</dbReference>
<gene>
    <name evidence="2" type="ORF">TCLT_LOCUS7825</name>
</gene>
<dbReference type="Pfam" id="PF00595">
    <property type="entry name" value="PDZ"/>
    <property type="match status" value="1"/>
</dbReference>
<dbReference type="STRING" id="103827.A0A0N5D4E6"/>
<reference evidence="4" key="1">
    <citation type="submission" date="2017-02" db="UniProtKB">
        <authorList>
            <consortium name="WormBaseParasite"/>
        </authorList>
    </citation>
    <scope>IDENTIFICATION</scope>
</reference>
<accession>A0A0N5D4E6</accession>
<dbReference type="SUPFAM" id="SSF50156">
    <property type="entry name" value="PDZ domain-like"/>
    <property type="match status" value="1"/>
</dbReference>
<keyword evidence="3" id="KW-1185">Reference proteome</keyword>
<name>A0A0N5D4E6_THECL</name>
<dbReference type="PROSITE" id="PS50106">
    <property type="entry name" value="PDZ"/>
    <property type="match status" value="1"/>
</dbReference>
<dbReference type="WBParaSite" id="TCLT_0000783601-mRNA-1">
    <property type="protein sequence ID" value="TCLT_0000783601-mRNA-1"/>
    <property type="gene ID" value="TCLT_0000783601"/>
</dbReference>
<dbReference type="GO" id="GO:0005737">
    <property type="term" value="C:cytoplasm"/>
    <property type="evidence" value="ECO:0007669"/>
    <property type="project" value="TreeGrafter"/>
</dbReference>
<reference evidence="2 3" key="2">
    <citation type="submission" date="2018-11" db="EMBL/GenBank/DDBJ databases">
        <authorList>
            <consortium name="Pathogen Informatics"/>
        </authorList>
    </citation>
    <scope>NUCLEOTIDE SEQUENCE [LARGE SCALE GENOMIC DNA]</scope>
</reference>
<organism evidence="4">
    <name type="scientific">Thelazia callipaeda</name>
    <name type="common">Oriental eyeworm</name>
    <name type="synonym">Parasitic nematode</name>
    <dbReference type="NCBI Taxonomy" id="103827"/>
    <lineage>
        <taxon>Eukaryota</taxon>
        <taxon>Metazoa</taxon>
        <taxon>Ecdysozoa</taxon>
        <taxon>Nematoda</taxon>
        <taxon>Chromadorea</taxon>
        <taxon>Rhabditida</taxon>
        <taxon>Spirurina</taxon>
        <taxon>Spiruromorpha</taxon>
        <taxon>Thelazioidea</taxon>
        <taxon>Thelaziidae</taxon>
        <taxon>Thelazia</taxon>
    </lineage>
</organism>
<dbReference type="InterPro" id="IPR001478">
    <property type="entry name" value="PDZ"/>
</dbReference>
<dbReference type="PANTHER" id="PTHR10316">
    <property type="entry name" value="MEMBRANE ASSOCIATED GUANYLATE KINASE-RELATED"/>
    <property type="match status" value="1"/>
</dbReference>
<dbReference type="Gene3D" id="2.30.42.10">
    <property type="match status" value="1"/>
</dbReference>
<dbReference type="PANTHER" id="PTHR10316:SF40">
    <property type="entry name" value="LD27118P"/>
    <property type="match status" value="1"/>
</dbReference>
<dbReference type="OrthoDB" id="66881at2759"/>
<sequence>MLGQVLVRIELARGPKGFGFSIRGGREFDSMPLFILKMADDGSAALDGRSRIGDQLIEINGRSTYGMSHTDAIQIIKQPPNVNLLVRSTP</sequence>
<feature type="domain" description="PDZ" evidence="1">
    <location>
        <begin position="8"/>
        <end position="90"/>
    </location>
</feature>
<dbReference type="SMART" id="SM00228">
    <property type="entry name" value="PDZ"/>
    <property type="match status" value="1"/>
</dbReference>
<evidence type="ECO:0000313" key="3">
    <source>
        <dbReference type="Proteomes" id="UP000276776"/>
    </source>
</evidence>
<evidence type="ECO:0000313" key="2">
    <source>
        <dbReference type="EMBL" id="VDN05321.1"/>
    </source>
</evidence>